<proteinExistence type="predicted"/>
<evidence type="ECO:0000256" key="1">
    <source>
        <dbReference type="SAM" id="SignalP"/>
    </source>
</evidence>
<sequence length="87" mass="9119">MPTDLLIAVGSFHFVMVASSVSVAMNPPPAREDKKFSGPNSNVPIFNGDHPGALPCHTGMPMQLHCSAIASATEQNIGTDRVMGEKG</sequence>
<comment type="caution">
    <text evidence="2">The sequence shown here is derived from an EMBL/GenBank/DDBJ whole genome shotgun (WGS) entry which is preliminary data.</text>
</comment>
<evidence type="ECO:0008006" key="4">
    <source>
        <dbReference type="Google" id="ProtNLM"/>
    </source>
</evidence>
<keyword evidence="1" id="KW-0732">Signal</keyword>
<evidence type="ECO:0000313" key="3">
    <source>
        <dbReference type="Proteomes" id="UP001323405"/>
    </source>
</evidence>
<accession>A0ABR0GS44</accession>
<dbReference type="EMBL" id="JAFFHA010000002">
    <property type="protein sequence ID" value="KAK4658555.1"/>
    <property type="molecule type" value="Genomic_DNA"/>
</dbReference>
<reference evidence="2 3" key="1">
    <citation type="journal article" date="2023" name="bioRxiv">
        <title>High-quality genome assemblies of four members of thePodospora anserinaspecies complex.</title>
        <authorList>
            <person name="Ament-Velasquez S.L."/>
            <person name="Vogan A.A."/>
            <person name="Wallerman O."/>
            <person name="Hartmann F."/>
            <person name="Gautier V."/>
            <person name="Silar P."/>
            <person name="Giraud T."/>
            <person name="Johannesson H."/>
        </authorList>
    </citation>
    <scope>NUCLEOTIDE SEQUENCE [LARGE SCALE GENOMIC DNA]</scope>
    <source>
        <strain evidence="2 3">CBS 415.72m</strain>
    </source>
</reference>
<protein>
    <recommendedName>
        <fullName evidence="4">Secreted protein</fullName>
    </recommendedName>
</protein>
<dbReference type="RefSeq" id="XP_062747527.1">
    <property type="nucleotide sequence ID" value="XM_062883200.1"/>
</dbReference>
<feature type="chain" id="PRO_5045239856" description="Secreted protein" evidence="1">
    <location>
        <begin position="21"/>
        <end position="87"/>
    </location>
</feature>
<feature type="signal peptide" evidence="1">
    <location>
        <begin position="1"/>
        <end position="20"/>
    </location>
</feature>
<dbReference type="GeneID" id="87902749"/>
<dbReference type="Proteomes" id="UP001323405">
    <property type="component" value="Unassembled WGS sequence"/>
</dbReference>
<gene>
    <name evidence="2" type="ORF">QC762_0029160</name>
</gene>
<organism evidence="2 3">
    <name type="scientific">Podospora pseudocomata</name>
    <dbReference type="NCBI Taxonomy" id="2093779"/>
    <lineage>
        <taxon>Eukaryota</taxon>
        <taxon>Fungi</taxon>
        <taxon>Dikarya</taxon>
        <taxon>Ascomycota</taxon>
        <taxon>Pezizomycotina</taxon>
        <taxon>Sordariomycetes</taxon>
        <taxon>Sordariomycetidae</taxon>
        <taxon>Sordariales</taxon>
        <taxon>Podosporaceae</taxon>
        <taxon>Podospora</taxon>
    </lineage>
</organism>
<name>A0ABR0GS44_9PEZI</name>
<keyword evidence="3" id="KW-1185">Reference proteome</keyword>
<evidence type="ECO:0000313" key="2">
    <source>
        <dbReference type="EMBL" id="KAK4658555.1"/>
    </source>
</evidence>